<name>A0ABV0E0A0_9BURK</name>
<proteinExistence type="predicted"/>
<dbReference type="RefSeq" id="WP_146174403.1">
    <property type="nucleotide sequence ID" value="NZ_CP015959.1"/>
</dbReference>
<evidence type="ECO:0000313" key="1">
    <source>
        <dbReference type="EMBL" id="MEO1756840.1"/>
    </source>
</evidence>
<dbReference type="Proteomes" id="UP001462961">
    <property type="component" value="Unassembled WGS sequence"/>
</dbReference>
<keyword evidence="2" id="KW-1185">Reference proteome</keyword>
<organism evidence="1 2">
    <name type="scientific">Paraburkholderia caribensis</name>
    <dbReference type="NCBI Taxonomy" id="75105"/>
    <lineage>
        <taxon>Bacteria</taxon>
        <taxon>Pseudomonadati</taxon>
        <taxon>Pseudomonadota</taxon>
        <taxon>Betaproteobacteria</taxon>
        <taxon>Burkholderiales</taxon>
        <taxon>Burkholderiaceae</taxon>
        <taxon>Paraburkholderia</taxon>
    </lineage>
</organism>
<evidence type="ECO:0000313" key="2">
    <source>
        <dbReference type="Proteomes" id="UP001462961"/>
    </source>
</evidence>
<accession>A0ABV0E0A0</accession>
<dbReference type="EMBL" id="JAYLVJ010000030">
    <property type="protein sequence ID" value="MEO1756840.1"/>
    <property type="molecule type" value="Genomic_DNA"/>
</dbReference>
<comment type="caution">
    <text evidence="1">The sequence shown here is derived from an EMBL/GenBank/DDBJ whole genome shotgun (WGS) entry which is preliminary data.</text>
</comment>
<gene>
    <name evidence="1" type="ORF">VOI32_23240</name>
</gene>
<reference evidence="1 2" key="1">
    <citation type="submission" date="2024-01" db="EMBL/GenBank/DDBJ databases">
        <title>The diversity of rhizobia nodulating Mimosa spp. in eleven states of Brazil covering several biomes is determined by host plant, location, and edaphic factors.</title>
        <authorList>
            <person name="Rouws L."/>
            <person name="Barauna A."/>
            <person name="Beukes C."/>
            <person name="De Faria S.M."/>
            <person name="Gross E."/>
            <person name="Dos Reis Junior F.B."/>
            <person name="Simon M."/>
            <person name="Maluk M."/>
            <person name="Odee D.W."/>
            <person name="Kenicer G."/>
            <person name="Young J.P.W."/>
            <person name="Reis V.M."/>
            <person name="Zilli J."/>
            <person name="James E.K."/>
        </authorList>
    </citation>
    <scope>NUCLEOTIDE SEQUENCE [LARGE SCALE GENOMIC DNA]</scope>
    <source>
        <strain evidence="1 2">JHI1651</strain>
    </source>
</reference>
<protein>
    <submittedName>
        <fullName evidence="1">Uncharacterized protein</fullName>
    </submittedName>
</protein>
<sequence length="125" mass="13410">MFDDISLTQAGAAGGYYYNVYLNLPDRFDTDTARQQNLLGTFGAFEIAGASHHGMVMLDYPATASLLKSGNGASRDYYVTLERVNGPNAPQGAVISVGEIRVELSTEPAYIVSPARSRAPTDAPY</sequence>